<reference evidence="1 2" key="1">
    <citation type="submission" date="2015-07" db="EMBL/GenBank/DDBJ databases">
        <title>Comparative genomics of the Sigatoka disease complex on banana suggests a link between parallel evolutionary changes in Pseudocercospora fijiensis and Pseudocercospora eumusae and increased virulence on the banana host.</title>
        <authorList>
            <person name="Chang T.-C."/>
            <person name="Salvucci A."/>
            <person name="Crous P.W."/>
            <person name="Stergiopoulos I."/>
        </authorList>
    </citation>
    <scope>NUCLEOTIDE SEQUENCE [LARGE SCALE GENOMIC DNA]</scope>
    <source>
        <strain evidence="1 2">CBS 116634</strain>
    </source>
</reference>
<keyword evidence="2" id="KW-1185">Reference proteome</keyword>
<gene>
    <name evidence="1" type="ORF">AC579_2917</name>
</gene>
<name>A0A139IUI1_9PEZI</name>
<dbReference type="AlphaFoldDB" id="A0A139IUI1"/>
<protein>
    <submittedName>
        <fullName evidence="1">Uncharacterized protein</fullName>
    </submittedName>
</protein>
<proteinExistence type="predicted"/>
<sequence length="625" mass="69545">MQVEEKRAVARAKLRPFGKHGPASGSLYTRLPLKANVAIFLRQPQRHATKMTDLNGRARLSSPGSTLTLQATSRAYIASSGENANHHGRLTAAALTASSSSRPWISRGRNYHLAMSISFEEDIAADQEKSLVEQMAQALFETKFWHQFGMKASSKQCTDHLRSGCHEFAVQLEHDDIATTTQRQHKLQEGVPFRDVRPPKGVEIAHLNRVCFDLHYSHHSPNTLPRSEGALSMLSLQTGWTQSGQVNIEHDLLDLEEDQYDHINAWSHTTSCSAMAQHECPFRIQDCDSEEALKWTLGEDLNSSQHLKRTLSQHAMPSTDAHAMINEHFELLLTAIVSTMDRPARHSRTTAKILSHESPQYLSECFPSLWTPGYLENVSTRAALLPTISHSLGQVCGARAKSQTLRSKLAELCRRAGSCSEDADANNIEHEAQSDFQPPLSLRLWHILDTNAYRMASASRLKPISTSDLTPCHSHSADEDLLESQVRDILPPREPEDQFDDNLSALDDEILDHHGTTAEEWSTGTSTQESLTCAWGRGSAAGIQDHQEQDRWPRDAHEELDLVEDDLSSICESIGSLALTNSMVDLDVAEQHQILSRDLGGPGRIVGYDSCVEPLVVDMDDEMLL</sequence>
<dbReference type="EMBL" id="LFZO01000009">
    <property type="protein sequence ID" value="KXT18206.1"/>
    <property type="molecule type" value="Genomic_DNA"/>
</dbReference>
<accession>A0A139IUI1</accession>
<dbReference type="OrthoDB" id="4187154at2759"/>
<evidence type="ECO:0000313" key="1">
    <source>
        <dbReference type="EMBL" id="KXT18206.1"/>
    </source>
</evidence>
<dbReference type="Proteomes" id="UP000073492">
    <property type="component" value="Unassembled WGS sequence"/>
</dbReference>
<dbReference type="STRING" id="113226.A0A139IUI1"/>
<organism evidence="1 2">
    <name type="scientific">Pseudocercospora musae</name>
    <dbReference type="NCBI Taxonomy" id="113226"/>
    <lineage>
        <taxon>Eukaryota</taxon>
        <taxon>Fungi</taxon>
        <taxon>Dikarya</taxon>
        <taxon>Ascomycota</taxon>
        <taxon>Pezizomycotina</taxon>
        <taxon>Dothideomycetes</taxon>
        <taxon>Dothideomycetidae</taxon>
        <taxon>Mycosphaerellales</taxon>
        <taxon>Mycosphaerellaceae</taxon>
        <taxon>Pseudocercospora</taxon>
    </lineage>
</organism>
<evidence type="ECO:0000313" key="2">
    <source>
        <dbReference type="Proteomes" id="UP000073492"/>
    </source>
</evidence>
<comment type="caution">
    <text evidence="1">The sequence shown here is derived from an EMBL/GenBank/DDBJ whole genome shotgun (WGS) entry which is preliminary data.</text>
</comment>